<dbReference type="PANTHER" id="PTHR33446">
    <property type="entry name" value="PROTEIN TONB-RELATED"/>
    <property type="match status" value="1"/>
</dbReference>
<feature type="transmembrane region" description="Helical" evidence="10">
    <location>
        <begin position="93"/>
        <end position="117"/>
    </location>
</feature>
<evidence type="ECO:0000259" key="11">
    <source>
        <dbReference type="Pfam" id="PF03544"/>
    </source>
</evidence>
<evidence type="ECO:0000256" key="2">
    <source>
        <dbReference type="ARBA" id="ARBA00006555"/>
    </source>
</evidence>
<proteinExistence type="inferred from homology"/>
<evidence type="ECO:0000256" key="9">
    <source>
        <dbReference type="ARBA" id="ARBA00023136"/>
    </source>
</evidence>
<evidence type="ECO:0000256" key="1">
    <source>
        <dbReference type="ARBA" id="ARBA00004383"/>
    </source>
</evidence>
<evidence type="ECO:0000256" key="3">
    <source>
        <dbReference type="ARBA" id="ARBA00022448"/>
    </source>
</evidence>
<evidence type="ECO:0000256" key="7">
    <source>
        <dbReference type="ARBA" id="ARBA00022927"/>
    </source>
</evidence>
<evidence type="ECO:0000256" key="5">
    <source>
        <dbReference type="ARBA" id="ARBA00022519"/>
    </source>
</evidence>
<dbReference type="Gene3D" id="3.30.1150.10">
    <property type="match status" value="1"/>
</dbReference>
<keyword evidence="3" id="KW-0813">Transport</keyword>
<keyword evidence="5" id="KW-0997">Cell inner membrane</keyword>
<dbReference type="SUPFAM" id="SSF74653">
    <property type="entry name" value="TolA/TonB C-terminal domain"/>
    <property type="match status" value="1"/>
</dbReference>
<reference evidence="13 14" key="1">
    <citation type="submission" date="2021-01" db="EMBL/GenBank/DDBJ databases">
        <title>Prevotella A2931 sp. nov.</title>
        <authorList>
            <person name="Buhl M."/>
            <person name="Oberhettinger P."/>
        </authorList>
    </citation>
    <scope>NUCLEOTIDE SEQUENCE [LARGE SCALE GENOMIC DNA]</scope>
    <source>
        <strain evidence="13 14">A2931</strain>
    </source>
</reference>
<keyword evidence="8 10" id="KW-1133">Transmembrane helix</keyword>
<feature type="transmembrane region" description="Helical" evidence="10">
    <location>
        <begin position="264"/>
        <end position="283"/>
    </location>
</feature>
<evidence type="ECO:0000256" key="4">
    <source>
        <dbReference type="ARBA" id="ARBA00022475"/>
    </source>
</evidence>
<comment type="subcellular location">
    <subcellularLocation>
        <location evidence="1">Cell inner membrane</location>
        <topology evidence="1">Single-pass membrane protein</topology>
        <orientation evidence="1">Periplasmic side</orientation>
    </subcellularLocation>
</comment>
<dbReference type="Pfam" id="PF03544">
    <property type="entry name" value="TonB_C"/>
    <property type="match status" value="1"/>
</dbReference>
<name>A0ABS3M5V5_9BACT</name>
<evidence type="ECO:0000256" key="8">
    <source>
        <dbReference type="ARBA" id="ARBA00022989"/>
    </source>
</evidence>
<comment type="caution">
    <text evidence="13">The sequence shown here is derived from an EMBL/GenBank/DDBJ whole genome shotgun (WGS) entry which is preliminary data.</text>
</comment>
<gene>
    <name evidence="13" type="ORF">JHU38_07240</name>
</gene>
<keyword evidence="14" id="KW-1185">Reference proteome</keyword>
<dbReference type="InterPro" id="IPR037682">
    <property type="entry name" value="TonB_C"/>
</dbReference>
<dbReference type="RefSeq" id="WP_107582116.1">
    <property type="nucleotide sequence ID" value="NZ_JAERMS010000019.1"/>
</dbReference>
<dbReference type="InterPro" id="IPR008756">
    <property type="entry name" value="Peptidase_M56"/>
</dbReference>
<evidence type="ECO:0000256" key="6">
    <source>
        <dbReference type="ARBA" id="ARBA00022692"/>
    </source>
</evidence>
<keyword evidence="4" id="KW-1003">Cell membrane</keyword>
<comment type="similarity">
    <text evidence="2">Belongs to the TonB family.</text>
</comment>
<keyword evidence="9 10" id="KW-0472">Membrane</keyword>
<dbReference type="InterPro" id="IPR006260">
    <property type="entry name" value="TonB/TolA_C"/>
</dbReference>
<dbReference type="SUPFAM" id="SSF49464">
    <property type="entry name" value="Carboxypeptidase regulatory domain-like"/>
    <property type="match status" value="1"/>
</dbReference>
<evidence type="ECO:0000313" key="13">
    <source>
        <dbReference type="EMBL" id="MBO1363564.1"/>
    </source>
</evidence>
<accession>A0ABS3M5V5</accession>
<evidence type="ECO:0000313" key="14">
    <source>
        <dbReference type="Proteomes" id="UP000664265"/>
    </source>
</evidence>
<feature type="transmembrane region" description="Helical" evidence="10">
    <location>
        <begin position="6"/>
        <end position="22"/>
    </location>
</feature>
<dbReference type="Pfam" id="PF05569">
    <property type="entry name" value="Peptidase_M56"/>
    <property type="match status" value="1"/>
</dbReference>
<organism evidence="13 14">
    <name type="scientific">Prevotella illustrans</name>
    <dbReference type="NCBI Taxonomy" id="2800387"/>
    <lineage>
        <taxon>Bacteria</taxon>
        <taxon>Pseudomonadati</taxon>
        <taxon>Bacteroidota</taxon>
        <taxon>Bacteroidia</taxon>
        <taxon>Bacteroidales</taxon>
        <taxon>Prevotellaceae</taxon>
        <taxon>Prevotella</taxon>
    </lineage>
</organism>
<keyword evidence="7" id="KW-0653">Protein transport</keyword>
<dbReference type="InterPro" id="IPR051045">
    <property type="entry name" value="TonB-dependent_transducer"/>
</dbReference>
<dbReference type="CDD" id="cd07341">
    <property type="entry name" value="M56_BlaR1_MecR1_like"/>
    <property type="match status" value="1"/>
</dbReference>
<dbReference type="EMBL" id="JAERMS010000019">
    <property type="protein sequence ID" value="MBO1363564.1"/>
    <property type="molecule type" value="Genomic_DNA"/>
</dbReference>
<feature type="domain" description="Peptidase M56" evidence="12">
    <location>
        <begin position="153"/>
        <end position="253"/>
    </location>
</feature>
<evidence type="ECO:0000256" key="10">
    <source>
        <dbReference type="SAM" id="Phobius"/>
    </source>
</evidence>
<dbReference type="Pfam" id="PF13620">
    <property type="entry name" value="CarboxypepD_reg"/>
    <property type="match status" value="1"/>
</dbReference>
<dbReference type="InterPro" id="IPR008969">
    <property type="entry name" value="CarboxyPept-like_regulatory"/>
</dbReference>
<feature type="domain" description="TonB C-terminal" evidence="11">
    <location>
        <begin position="454"/>
        <end position="518"/>
    </location>
</feature>
<sequence>MAVYLLKVNLALMLLYGFYRLMVSRDTFFTLRRFTLWAIYGVTLALPVLDIAWWIEDTPATATLAESYAVNVLPALEVYAQGPTMTVFDALGYVYWLGVGLLSLRMAWQLMGIVALARKTRVRRMGGMRVHCLDGCEGPFSFFRWIFVNPDRHTAVQLNEILTHEHAHVAQWHSVDTMVAEWFSIFCWFNPFAWLLKHEVRVNLEFLADDKVLADGNARKAYQYHLLGLAYHPNHLDVANNFNVLPLKKRIKMMNKRRTKQIGMAKYLLFAPLAAALLIVSNIESVARTVGRNVPMARSLSDKAEQLLQTEIANPSQSAATLEDMTAKAVDEAARPVKKLTVSGTVRDTKGRPVVGATVVLRGSKRGTVTDKEGRYRLSEVPVGSAVEVKYIGTGTVLFTVKGSRRDVTLSVARPGDKQQAAYDIVDQMPNFPGGKEAMMKYISGKVKYPITKASGRVVVQFIVDTNGAVVEPKVVRSVSPKLDQAALDAVKGMPKWEPGKLNGKPVRVKYNIPINFEQYNATGVTISQVKGNTSSVFFVDGKRVDNVDALNPDDIESITVQKDEATMKQYDSGGKPVVLVKLKKK</sequence>
<protein>
    <submittedName>
        <fullName evidence="13">TonB family protein</fullName>
    </submittedName>
</protein>
<dbReference type="Gene3D" id="2.60.40.1120">
    <property type="entry name" value="Carboxypeptidase-like, regulatory domain"/>
    <property type="match status" value="1"/>
</dbReference>
<dbReference type="NCBIfam" id="TIGR01352">
    <property type="entry name" value="tonB_Cterm"/>
    <property type="match status" value="1"/>
</dbReference>
<dbReference type="Proteomes" id="UP000664265">
    <property type="component" value="Unassembled WGS sequence"/>
</dbReference>
<evidence type="ECO:0000259" key="12">
    <source>
        <dbReference type="Pfam" id="PF05569"/>
    </source>
</evidence>
<keyword evidence="6 10" id="KW-0812">Transmembrane</keyword>
<dbReference type="PANTHER" id="PTHR33446:SF2">
    <property type="entry name" value="PROTEIN TONB"/>
    <property type="match status" value="1"/>
</dbReference>
<feature type="transmembrane region" description="Helical" evidence="10">
    <location>
        <begin position="34"/>
        <end position="55"/>
    </location>
</feature>